<accession>A0A0G4FHP6</accession>
<dbReference type="EMBL" id="CDMY01000440">
    <property type="protein sequence ID" value="CEM12965.1"/>
    <property type="molecule type" value="Genomic_DNA"/>
</dbReference>
<evidence type="ECO:0000313" key="2">
    <source>
        <dbReference type="EMBL" id="CEM12965.1"/>
    </source>
</evidence>
<protein>
    <submittedName>
        <fullName evidence="2">Uncharacterized protein</fullName>
    </submittedName>
</protein>
<feature type="compositionally biased region" description="Low complexity" evidence="1">
    <location>
        <begin position="189"/>
        <end position="203"/>
    </location>
</feature>
<reference evidence="2 3" key="1">
    <citation type="submission" date="2014-11" db="EMBL/GenBank/DDBJ databases">
        <authorList>
            <person name="Zhu J."/>
            <person name="Qi W."/>
            <person name="Song R."/>
        </authorList>
    </citation>
    <scope>NUCLEOTIDE SEQUENCE [LARGE SCALE GENOMIC DNA]</scope>
</reference>
<dbReference type="AlphaFoldDB" id="A0A0G4FHP6"/>
<dbReference type="Proteomes" id="UP000041254">
    <property type="component" value="Unassembled WGS sequence"/>
</dbReference>
<evidence type="ECO:0000256" key="1">
    <source>
        <dbReference type="SAM" id="MobiDB-lite"/>
    </source>
</evidence>
<name>A0A0G4FHP6_VITBC</name>
<organism evidence="2 3">
    <name type="scientific">Vitrella brassicaformis (strain CCMP3155)</name>
    <dbReference type="NCBI Taxonomy" id="1169540"/>
    <lineage>
        <taxon>Eukaryota</taxon>
        <taxon>Sar</taxon>
        <taxon>Alveolata</taxon>
        <taxon>Colpodellida</taxon>
        <taxon>Vitrellaceae</taxon>
        <taxon>Vitrella</taxon>
    </lineage>
</organism>
<feature type="region of interest" description="Disordered" evidence="1">
    <location>
        <begin position="160"/>
        <end position="232"/>
    </location>
</feature>
<evidence type="ECO:0000313" key="3">
    <source>
        <dbReference type="Proteomes" id="UP000041254"/>
    </source>
</evidence>
<dbReference type="VEuPathDB" id="CryptoDB:Vbra_9180"/>
<proteinExistence type="predicted"/>
<keyword evidence="3" id="KW-1185">Reference proteome</keyword>
<sequence>MAKRDIDRMTSWWTKRMRVVLDAWIQWRQEKETAEALKPQVDVLYTRYDAAVHIAAEWEREILETDMQIKKQEEKDGNERKAFEHLAKTIEFEGKQHAKGRYYQCKSAKERVDKRRAQRAKVERRLSRAARVQKPPDTILGTLESYVRAGLDAALDVTEGKQKLHQSMAKKQKEIEKERRKDEKEAKAAKGSKAGGMKSESSGTSGGSAKRRGSKEGGSGARRTTKAWMYQL</sequence>
<feature type="compositionally biased region" description="Basic and acidic residues" evidence="1">
    <location>
        <begin position="171"/>
        <end position="188"/>
    </location>
</feature>
<dbReference type="InParanoid" id="A0A0G4FHP6"/>
<gene>
    <name evidence="2" type="ORF">Vbra_9180</name>
</gene>